<gene>
    <name evidence="2" type="ORF">FA048_01650</name>
</gene>
<feature type="chain" id="PRO_5020422971" evidence="1">
    <location>
        <begin position="21"/>
        <end position="393"/>
    </location>
</feature>
<organism evidence="2 3">
    <name type="scientific">Pedobacter polaris</name>
    <dbReference type="NCBI Taxonomy" id="2571273"/>
    <lineage>
        <taxon>Bacteria</taxon>
        <taxon>Pseudomonadati</taxon>
        <taxon>Bacteroidota</taxon>
        <taxon>Sphingobacteriia</taxon>
        <taxon>Sphingobacteriales</taxon>
        <taxon>Sphingobacteriaceae</taxon>
        <taxon>Pedobacter</taxon>
    </lineage>
</organism>
<comment type="caution">
    <text evidence="2">The sequence shown here is derived from an EMBL/GenBank/DDBJ whole genome shotgun (WGS) entry which is preliminary data.</text>
</comment>
<accession>A0A4U1CVZ1</accession>
<dbReference type="AlphaFoldDB" id="A0A4U1CVZ1"/>
<keyword evidence="3" id="KW-1185">Reference proteome</keyword>
<reference evidence="2 3" key="1">
    <citation type="submission" date="2019-04" db="EMBL/GenBank/DDBJ databases">
        <title>Pedobacter sp. RP-3-22 sp. nov., isolated from Arctic soil.</title>
        <authorList>
            <person name="Dahal R.H."/>
            <person name="Kim D.-U."/>
        </authorList>
    </citation>
    <scope>NUCLEOTIDE SEQUENCE [LARGE SCALE GENOMIC DNA]</scope>
    <source>
        <strain evidence="2 3">RP-3-22</strain>
    </source>
</reference>
<protein>
    <submittedName>
        <fullName evidence="2">Uncharacterized protein</fullName>
    </submittedName>
</protein>
<dbReference type="OrthoDB" id="1326180at2"/>
<evidence type="ECO:0000313" key="3">
    <source>
        <dbReference type="Proteomes" id="UP000309488"/>
    </source>
</evidence>
<dbReference type="Proteomes" id="UP000309488">
    <property type="component" value="Unassembled WGS sequence"/>
</dbReference>
<keyword evidence="1" id="KW-0732">Signal</keyword>
<evidence type="ECO:0000313" key="2">
    <source>
        <dbReference type="EMBL" id="TKC12350.1"/>
    </source>
</evidence>
<name>A0A4U1CVZ1_9SPHI</name>
<dbReference type="RefSeq" id="WP_136838312.1">
    <property type="nucleotide sequence ID" value="NZ_SWBR01000001.1"/>
</dbReference>
<evidence type="ECO:0000256" key="1">
    <source>
        <dbReference type="SAM" id="SignalP"/>
    </source>
</evidence>
<dbReference type="EMBL" id="SWBR01000001">
    <property type="protein sequence ID" value="TKC12350.1"/>
    <property type="molecule type" value="Genomic_DNA"/>
</dbReference>
<feature type="signal peptide" evidence="1">
    <location>
        <begin position="1"/>
        <end position="20"/>
    </location>
</feature>
<proteinExistence type="predicted"/>
<sequence length="393" mass="45036">MKREILMLLVLLSFATVTLAQNSRNDLAVALIDGEKTANSKDILTNLFRASIDNLLGKDRTYSLNSSFLGFYEIFHKKQELPYERLRVLKQNSFNLGLTGGDQNNITKISTGFTFSVINDTDIKSEKKMGEEFSKLDHDVDIYITLYRQVLSYLQRIDTTLKSDVFKIQSLNKSWSDASNKHDFSNLSPQIELALKNADFIKSLRSDANITTLELQGAIREVLSGKDILYEEYQRIAKIYAQKLLWTLAPSVNYDRVNKQGEYILGSNLTFGLWKKTAQKPWEFEIKTQFKIANDSTLTQSNYNDKPLSLSVGLNKVLLKNKEKESAMELKVFTQYNHQFGSTPSLQREDIFTFNTTLRVNVYKSFWLPLTLKYDVKNGNLLGLFTLTANLDK</sequence>